<dbReference type="InterPro" id="IPR047045">
    <property type="entry name" value="CobQ_N"/>
</dbReference>
<dbReference type="GO" id="GO:0032259">
    <property type="term" value="P:methylation"/>
    <property type="evidence" value="ECO:0007669"/>
    <property type="project" value="UniProtKB-KW"/>
</dbReference>
<keyword evidence="11" id="KW-1185">Reference proteome</keyword>
<comment type="catalytic activity">
    <reaction evidence="5">
        <text>O-phospho-L-threonine + H(+) = (R)-1-aminopropan-2-yl phosphate + CO2</text>
        <dbReference type="Rhea" id="RHEA:11492"/>
        <dbReference type="ChEBI" id="CHEBI:15378"/>
        <dbReference type="ChEBI" id="CHEBI:16526"/>
        <dbReference type="ChEBI" id="CHEBI:58563"/>
        <dbReference type="ChEBI" id="CHEBI:58675"/>
        <dbReference type="EC" id="4.1.1.81"/>
    </reaction>
</comment>
<dbReference type="STRING" id="338963.Pcar_0484"/>
<dbReference type="CDD" id="cd01750">
    <property type="entry name" value="GATase1_CobQ"/>
    <property type="match status" value="1"/>
</dbReference>
<evidence type="ECO:0000256" key="6">
    <source>
        <dbReference type="HAMAP-Rule" id="MF_00028"/>
    </source>
</evidence>
<proteinExistence type="inferred from homology"/>
<evidence type="ECO:0000256" key="2">
    <source>
        <dbReference type="ARBA" id="ARBA00004953"/>
    </source>
</evidence>
<dbReference type="PANTHER" id="PTHR21343:SF1">
    <property type="entry name" value="COBYRIC ACID SYNTHASE"/>
    <property type="match status" value="1"/>
</dbReference>
<dbReference type="InterPro" id="IPR033949">
    <property type="entry name" value="CobQ_GATase1"/>
</dbReference>
<organism evidence="10 11">
    <name type="scientific">Syntrophotalea carbinolica (strain DSM 2380 / NBRC 103641 / GraBd1)</name>
    <name type="common">Pelobacter carbinolicus</name>
    <dbReference type="NCBI Taxonomy" id="338963"/>
    <lineage>
        <taxon>Bacteria</taxon>
        <taxon>Pseudomonadati</taxon>
        <taxon>Thermodesulfobacteriota</taxon>
        <taxon>Desulfuromonadia</taxon>
        <taxon>Desulfuromonadales</taxon>
        <taxon>Syntrophotaleaceae</taxon>
        <taxon>Syntrophotalea</taxon>
    </lineage>
</organism>
<dbReference type="EMBL" id="CP000142">
    <property type="protein sequence ID" value="ABA87744.1"/>
    <property type="molecule type" value="Genomic_DNA"/>
</dbReference>
<dbReference type="Gene3D" id="3.40.50.300">
    <property type="entry name" value="P-loop containing nucleotide triphosphate hydrolases"/>
    <property type="match status" value="1"/>
</dbReference>
<dbReference type="AlphaFoldDB" id="Q3A7A0"/>
<dbReference type="eggNOG" id="COG0079">
    <property type="taxonomic scope" value="Bacteria"/>
</dbReference>
<dbReference type="NCBIfam" id="TIGR01140">
    <property type="entry name" value="L_thr_O3P_dcar"/>
    <property type="match status" value="1"/>
</dbReference>
<dbReference type="SUPFAM" id="SSF52317">
    <property type="entry name" value="Class I glutamine amidotransferase-like"/>
    <property type="match status" value="1"/>
</dbReference>
<gene>
    <name evidence="6" type="primary">cobQ</name>
    <name evidence="10" type="ordered locus">Pcar_0484</name>
</gene>
<dbReference type="InterPro" id="IPR002586">
    <property type="entry name" value="CobQ/CobB/MinD/ParA_Nub-bd_dom"/>
</dbReference>
<comment type="function">
    <text evidence="6">Catalyzes amidations at positions B, D, E, and G on adenosylcobyrinic A,C-diamide. NH(2) groups are provided by glutamine, and one molecule of ATP is hydrogenolyzed for each amidation.</text>
</comment>
<dbReference type="CDD" id="cd00609">
    <property type="entry name" value="AAT_like"/>
    <property type="match status" value="1"/>
</dbReference>
<dbReference type="SUPFAM" id="SSF52540">
    <property type="entry name" value="P-loop containing nucleoside triphosphate hydrolases"/>
    <property type="match status" value="1"/>
</dbReference>
<feature type="active site" evidence="6">
    <location>
        <position position="803"/>
    </location>
</feature>
<dbReference type="InterPro" id="IPR011698">
    <property type="entry name" value="GATase_3"/>
</dbReference>
<dbReference type="InterPro" id="IPR004459">
    <property type="entry name" value="CobQ_synth"/>
</dbReference>
<feature type="domain" description="Aminotransferase class I/classII large" evidence="7">
    <location>
        <begin position="27"/>
        <end position="356"/>
    </location>
</feature>
<keyword evidence="4 6" id="KW-0315">Glutamine amidotransferase</keyword>
<dbReference type="CDD" id="cd05389">
    <property type="entry name" value="CobQ_N"/>
    <property type="match status" value="1"/>
</dbReference>
<feature type="domain" description="CobQ/CobB/MinD/ParA nucleotide binding" evidence="8">
    <location>
        <begin position="375"/>
        <end position="600"/>
    </location>
</feature>
<dbReference type="HOGENOM" id="CLU_013947_1_1_7"/>
<dbReference type="GO" id="GO:0048472">
    <property type="term" value="F:threonine-phosphate decarboxylase activity"/>
    <property type="evidence" value="ECO:0007669"/>
    <property type="project" value="UniProtKB-EC"/>
</dbReference>
<name>Q3A7A0_SYNC1</name>
<evidence type="ECO:0000256" key="5">
    <source>
        <dbReference type="ARBA" id="ARBA00048531"/>
    </source>
</evidence>
<dbReference type="InterPro" id="IPR015421">
    <property type="entry name" value="PyrdxlP-dep_Trfase_major"/>
</dbReference>
<reference evidence="11" key="1">
    <citation type="submission" date="2005-10" db="EMBL/GenBank/DDBJ databases">
        <title>Complete sequence of Pelobacter carbinolicus DSM 2380.</title>
        <authorList>
            <person name="Copeland A."/>
            <person name="Lucas S."/>
            <person name="Lapidus A."/>
            <person name="Barry K."/>
            <person name="Detter J.C."/>
            <person name="Glavina T."/>
            <person name="Hammon N."/>
            <person name="Israni S."/>
            <person name="Pitluck S."/>
            <person name="Chertkov O."/>
            <person name="Schmutz J."/>
            <person name="Larimer F."/>
            <person name="Land M."/>
            <person name="Kyrpides N."/>
            <person name="Ivanova N."/>
            <person name="Richardson P."/>
        </authorList>
    </citation>
    <scope>NUCLEOTIDE SEQUENCE [LARGE SCALE GENOMIC DNA]</scope>
    <source>
        <strain evidence="11">DSM 2380 / NBRC 103641 / GraBd1</strain>
    </source>
</reference>
<evidence type="ECO:0000256" key="3">
    <source>
        <dbReference type="ARBA" id="ARBA00022573"/>
    </source>
</evidence>
<dbReference type="Gene3D" id="3.40.50.880">
    <property type="match status" value="1"/>
</dbReference>
<dbReference type="InterPro" id="IPR027417">
    <property type="entry name" value="P-loop_NTPase"/>
</dbReference>
<dbReference type="GO" id="GO:0009236">
    <property type="term" value="P:cobalamin biosynthetic process"/>
    <property type="evidence" value="ECO:0007669"/>
    <property type="project" value="UniProtKB-UniRule"/>
</dbReference>
<dbReference type="PANTHER" id="PTHR21343">
    <property type="entry name" value="DETHIOBIOTIN SYNTHETASE"/>
    <property type="match status" value="1"/>
</dbReference>
<dbReference type="eggNOG" id="COG1492">
    <property type="taxonomic scope" value="Bacteria"/>
</dbReference>
<dbReference type="RefSeq" id="WP_011340169.1">
    <property type="nucleotide sequence ID" value="NC_007498.2"/>
</dbReference>
<dbReference type="InterPro" id="IPR005860">
    <property type="entry name" value="CobD"/>
</dbReference>
<comment type="similarity">
    <text evidence="6">Belongs to the CobB/CobQ family. CobQ subfamily.</text>
</comment>
<dbReference type="OrthoDB" id="9808302at2"/>
<dbReference type="GO" id="GO:0030170">
    <property type="term" value="F:pyridoxal phosphate binding"/>
    <property type="evidence" value="ECO:0007669"/>
    <property type="project" value="InterPro"/>
</dbReference>
<dbReference type="PROSITE" id="PS00105">
    <property type="entry name" value="AA_TRANSFER_CLASS_1"/>
    <property type="match status" value="1"/>
</dbReference>
<accession>Q3A7A0</accession>
<dbReference type="InterPro" id="IPR004838">
    <property type="entry name" value="NHTrfase_class1_PyrdxlP-BS"/>
</dbReference>
<dbReference type="Gene3D" id="3.40.640.10">
    <property type="entry name" value="Type I PLP-dependent aspartate aminotransferase-like (Major domain)"/>
    <property type="match status" value="1"/>
</dbReference>
<keyword evidence="10" id="KW-0808">Transferase</keyword>
<evidence type="ECO:0000259" key="8">
    <source>
        <dbReference type="Pfam" id="PF01656"/>
    </source>
</evidence>
<evidence type="ECO:0000313" key="11">
    <source>
        <dbReference type="Proteomes" id="UP000002534"/>
    </source>
</evidence>
<dbReference type="Pfam" id="PF01656">
    <property type="entry name" value="CbiA"/>
    <property type="match status" value="1"/>
</dbReference>
<evidence type="ECO:0000313" key="10">
    <source>
        <dbReference type="EMBL" id="ABA87744.1"/>
    </source>
</evidence>
<dbReference type="InterPro" id="IPR015422">
    <property type="entry name" value="PyrdxlP-dep_Trfase_small"/>
</dbReference>
<dbReference type="SUPFAM" id="SSF53383">
    <property type="entry name" value="PLP-dependent transferases"/>
    <property type="match status" value="1"/>
</dbReference>
<dbReference type="Pfam" id="PF07685">
    <property type="entry name" value="GATase_3"/>
    <property type="match status" value="1"/>
</dbReference>
<evidence type="ECO:0000259" key="9">
    <source>
        <dbReference type="Pfam" id="PF07685"/>
    </source>
</evidence>
<evidence type="ECO:0000259" key="7">
    <source>
        <dbReference type="Pfam" id="PF00155"/>
    </source>
</evidence>
<protein>
    <recommendedName>
        <fullName evidence="6">Cobyric acid synthase</fullName>
    </recommendedName>
</protein>
<dbReference type="Gene3D" id="3.90.1150.10">
    <property type="entry name" value="Aspartate Aminotransferase, domain 1"/>
    <property type="match status" value="1"/>
</dbReference>
<dbReference type="KEGG" id="pca:Pcar_0484"/>
<dbReference type="HAMAP" id="MF_00028">
    <property type="entry name" value="CobQ"/>
    <property type="match status" value="1"/>
</dbReference>
<dbReference type="PROSITE" id="PS51274">
    <property type="entry name" value="GATASE_COBBQ"/>
    <property type="match status" value="1"/>
</dbReference>
<dbReference type="InterPro" id="IPR015424">
    <property type="entry name" value="PyrdxlP-dep_Trfase"/>
</dbReference>
<dbReference type="InterPro" id="IPR004839">
    <property type="entry name" value="Aminotransferase_I/II_large"/>
</dbReference>
<keyword evidence="3 6" id="KW-0169">Cobalamin biosynthesis</keyword>
<dbReference type="NCBIfam" id="TIGR00313">
    <property type="entry name" value="cobQ"/>
    <property type="match status" value="1"/>
</dbReference>
<feature type="domain" description="CobB/CobQ-like glutamine amidotransferase" evidence="9">
    <location>
        <begin position="626"/>
        <end position="809"/>
    </location>
</feature>
<comment type="function">
    <text evidence="1">Decarboxylates L-threonine-O-3-phosphate to yield (R)-1-amino-2-propanol O-2-phosphate, the precursor for the linkage between the nucleotide loop and the corrin ring in cobalamin.</text>
</comment>
<reference evidence="10 11" key="2">
    <citation type="journal article" date="2012" name="BMC Genomics">
        <title>The genome of Pelobacter carbinolicus reveals surprising metabolic capabilities and physiological features.</title>
        <authorList>
            <person name="Aklujkar M."/>
            <person name="Haveman S.A."/>
            <person name="Didonato R.Jr."/>
            <person name="Chertkov O."/>
            <person name="Han C.S."/>
            <person name="Land M.L."/>
            <person name="Brown P."/>
            <person name="Lovley D.R."/>
        </authorList>
    </citation>
    <scope>NUCLEOTIDE SEQUENCE [LARGE SCALE GENOMIC DNA]</scope>
    <source>
        <strain evidence="11">DSM 2380 / NBRC 103641 / GraBd1</strain>
    </source>
</reference>
<dbReference type="UniPathway" id="UPA00148"/>
<dbReference type="InterPro" id="IPR029062">
    <property type="entry name" value="Class_I_gatase-like"/>
</dbReference>
<dbReference type="GO" id="GO:0008168">
    <property type="term" value="F:methyltransferase activity"/>
    <property type="evidence" value="ECO:0007669"/>
    <property type="project" value="UniProtKB-KW"/>
</dbReference>
<dbReference type="NCBIfam" id="NF001989">
    <property type="entry name" value="PRK00784.1"/>
    <property type="match status" value="1"/>
</dbReference>
<keyword evidence="10" id="KW-0489">Methyltransferase</keyword>
<dbReference type="Proteomes" id="UP000002534">
    <property type="component" value="Chromosome"/>
</dbReference>
<sequence length="864" mass="94910">MTESGNWRHGGHLRQLAMAAGVNPESLLDFSANINPLGPPEWLRSRISGSISSLVHYPDPEGLALVDAACRRYGVDADEILIGNGSTELFYLLPHALGVRHALIPVPSYVDYATAADIAGLTVHTLPLTADNGFAFDFEILETALEELKGSPVIVPIGHPNNPTGRSLDAQRLRALARRFPTTTFVVDEAFADFVEDFDSLTINRPANVVVMLSLTKIFAIPGLRLGLAVASPALVRKVKSLQPPWSVNTIAQQVGEAALRDAEYIHASRTAVTALRDTLRHELEKIPYLTVYPGQANFLLLRCDRKSMDARTLANRLIKRGLAIRICENFEGLDRRFFRVAVRTEPENRQLVAALRQELFLAPLVTTRRHTPAIMFQGTSSNAGKSVLAAALCRIMLQDGYRVAPFKSQNMSLNSFVTRDGGEMGRAQVVQAQAARLDPDVRMNPILLKPSSETGSQVVLCGKPVGNMKVMDYFRYKAEAFERVKECYDSLASEHDAMVLEGAGSPAEVNLKAHDIVNMKMALFAQAPVLMVGDIDCGGVFASFVGSMEVLSERERAQVAGFIVNRFRGQADLLKDALDYTLQHTGRPILGVVPYVKDLGLPEEDSVGFKEGMFNDTRSSEDAVDIAVLDLPHISNFTDIEPLHIEPDVRIRTVRRIQDLGQPDAVIVPGSKNVIGDLTFLRAVGLDRSLEQLAAEGRCEIIGICGGYQILGRSIDDPHGIESPGTELTGLGLLPIDTVLEQDKTLTRSEARHRISGLKVHGYEIHHGQSHSDPIPPALIGSDGEAMGACRDDGLVWGSYLHGLFDADGFRRWFIDRLRQRKGLKPYGTVQVCYDLEPAFERLADIVRQSIDIPALYRLMGLR</sequence>
<comment type="pathway">
    <text evidence="2 6">Cofactor biosynthesis; adenosylcobalamin biosynthesis.</text>
</comment>
<dbReference type="Pfam" id="PF00155">
    <property type="entry name" value="Aminotran_1_2"/>
    <property type="match status" value="1"/>
</dbReference>
<evidence type="ECO:0000256" key="1">
    <source>
        <dbReference type="ARBA" id="ARBA00003444"/>
    </source>
</evidence>
<feature type="active site" description="Nucleophile" evidence="6">
    <location>
        <position position="706"/>
    </location>
</feature>
<dbReference type="GO" id="GO:0015420">
    <property type="term" value="F:ABC-type vitamin B12 transporter activity"/>
    <property type="evidence" value="ECO:0007669"/>
    <property type="project" value="UniProtKB-UniRule"/>
</dbReference>
<evidence type="ECO:0000256" key="4">
    <source>
        <dbReference type="ARBA" id="ARBA00022962"/>
    </source>
</evidence>